<evidence type="ECO:0000313" key="2">
    <source>
        <dbReference type="Proteomes" id="UP000579153"/>
    </source>
</evidence>
<proteinExistence type="predicted"/>
<reference evidence="1 2" key="1">
    <citation type="submission" date="2020-08" db="EMBL/GenBank/DDBJ databases">
        <title>Sequencing the genomes of 1000 actinobacteria strains.</title>
        <authorList>
            <person name="Klenk H.-P."/>
        </authorList>
    </citation>
    <scope>NUCLEOTIDE SEQUENCE [LARGE SCALE GENOMIC DNA]</scope>
    <source>
        <strain evidence="1 2">DSM 45507</strain>
    </source>
</reference>
<keyword evidence="2" id="KW-1185">Reference proteome</keyword>
<dbReference type="AlphaFoldDB" id="A0A7W9G3V0"/>
<accession>A0A7W9G3V0</accession>
<organism evidence="1 2">
    <name type="scientific">Nonomuraea jabiensis</name>
    <dbReference type="NCBI Taxonomy" id="882448"/>
    <lineage>
        <taxon>Bacteria</taxon>
        <taxon>Bacillati</taxon>
        <taxon>Actinomycetota</taxon>
        <taxon>Actinomycetes</taxon>
        <taxon>Streptosporangiales</taxon>
        <taxon>Streptosporangiaceae</taxon>
        <taxon>Nonomuraea</taxon>
    </lineage>
</organism>
<dbReference type="EMBL" id="JACHMB010000001">
    <property type="protein sequence ID" value="MBB5776628.1"/>
    <property type="molecule type" value="Genomic_DNA"/>
</dbReference>
<evidence type="ECO:0008006" key="3">
    <source>
        <dbReference type="Google" id="ProtNLM"/>
    </source>
</evidence>
<comment type="caution">
    <text evidence="1">The sequence shown here is derived from an EMBL/GenBank/DDBJ whole genome shotgun (WGS) entry which is preliminary data.</text>
</comment>
<protein>
    <recommendedName>
        <fullName evidence="3">DUF4240 domain-containing protein</fullName>
    </recommendedName>
</protein>
<dbReference type="Proteomes" id="UP000579153">
    <property type="component" value="Unassembled WGS sequence"/>
</dbReference>
<evidence type="ECO:0000313" key="1">
    <source>
        <dbReference type="EMBL" id="MBB5776628.1"/>
    </source>
</evidence>
<sequence length="60" mass="6765">MTRDDFWAILAQCPPPAGPDDDCDELVSRLGRLSPPEIVEEMRRRYPRLPALLDEADALA</sequence>
<dbReference type="RefSeq" id="WP_185070117.1">
    <property type="nucleotide sequence ID" value="NZ_JACHMB010000001.1"/>
</dbReference>
<gene>
    <name evidence="1" type="ORF">HD596_003384</name>
</gene>
<name>A0A7W9G3V0_9ACTN</name>